<dbReference type="PANTHER" id="PTHR30244">
    <property type="entry name" value="TRANSAMINASE"/>
    <property type="match status" value="1"/>
</dbReference>
<protein>
    <recommendedName>
        <fullName evidence="4">dTDP-4-amino-4,6-dideoxygalactose transaminase</fullName>
    </recommendedName>
</protein>
<dbReference type="SUPFAM" id="SSF53383">
    <property type="entry name" value="PLP-dependent transferases"/>
    <property type="match status" value="1"/>
</dbReference>
<dbReference type="InterPro" id="IPR015421">
    <property type="entry name" value="PyrdxlP-dep_Trfase_major"/>
</dbReference>
<evidence type="ECO:0000313" key="2">
    <source>
        <dbReference type="EMBL" id="OKL39550.1"/>
    </source>
</evidence>
<dbReference type="InterPro" id="IPR015422">
    <property type="entry name" value="PyrdxlP-dep_Trfase_small"/>
</dbReference>
<dbReference type="Pfam" id="PF01041">
    <property type="entry name" value="DegT_DnrJ_EryC1"/>
    <property type="match status" value="1"/>
</dbReference>
<dbReference type="Gene3D" id="3.90.1150.10">
    <property type="entry name" value="Aspartate Aminotransferase, domain 1"/>
    <property type="match status" value="1"/>
</dbReference>
<sequence>MFTPRFAIWPTLPLDIHFRTESTWRPFPLNQENCRIFSRARQAIWSACIALDLKAGDTVLVPAYHHGSEIEALLLAGLKVKYYEIDGALAPDEATLLPLLDKQVKALYLIHYLGFPQDGAYWRKWCDDRNLLLMEDAAQAFLSTKEEIPVGSHGHVAVFCLYKTYGIPDGGAVISIKPPAPPRLTAETGNWRILKRHLNWVATKRGEVGFLHGLVKPALSWWKRQRDRPHAEFEMGNPDTPPALMTTRLLPKLLNEVTAHKRRRNYQYLLDHLGEMVPRQFVYLPDGACPFAFPIEVENARPFLERLRQKGVLGLLFWINPHPTLPVEEFPRSRFLRERVLALPVHQELTEYDLKRIVSAVQESRTALPAQVAAV</sequence>
<proteinExistence type="inferred from homology"/>
<keyword evidence="3" id="KW-1185">Reference proteome</keyword>
<dbReference type="InterPro" id="IPR015424">
    <property type="entry name" value="PyrdxlP-dep_Trfase"/>
</dbReference>
<dbReference type="Proteomes" id="UP000186551">
    <property type="component" value="Unassembled WGS sequence"/>
</dbReference>
<name>A0A1Q5PBB0_9BACT</name>
<dbReference type="EMBL" id="LVWA01000008">
    <property type="protein sequence ID" value="OKL39550.1"/>
    <property type="molecule type" value="Genomic_DNA"/>
</dbReference>
<dbReference type="GO" id="GO:0000271">
    <property type="term" value="P:polysaccharide biosynthetic process"/>
    <property type="evidence" value="ECO:0007669"/>
    <property type="project" value="TreeGrafter"/>
</dbReference>
<dbReference type="GO" id="GO:0008483">
    <property type="term" value="F:transaminase activity"/>
    <property type="evidence" value="ECO:0007669"/>
    <property type="project" value="TreeGrafter"/>
</dbReference>
<dbReference type="PANTHER" id="PTHR30244:SF42">
    <property type="entry name" value="UDP-2-ACETAMIDO-2-DEOXY-3-OXO-D-GLUCURONATE AMINOTRANSFERASE"/>
    <property type="match status" value="1"/>
</dbReference>
<reference evidence="2 3" key="1">
    <citation type="submission" date="2016-03" db="EMBL/GenBank/DDBJ databases">
        <title>Genome sequence of Pontibacter sp. nov., of the family cytophagaceae, isolated from marine sediment of the Yellow Sea, China.</title>
        <authorList>
            <person name="Zhang G."/>
            <person name="Zhang R."/>
        </authorList>
    </citation>
    <scope>NUCLEOTIDE SEQUENCE [LARGE SCALE GENOMIC DNA]</scope>
    <source>
        <strain evidence="2 3">S10-8</strain>
    </source>
</reference>
<comment type="caution">
    <text evidence="2">The sequence shown here is derived from an EMBL/GenBank/DDBJ whole genome shotgun (WGS) entry which is preliminary data.</text>
</comment>
<dbReference type="InterPro" id="IPR000653">
    <property type="entry name" value="DegT/StrS_aminotransferase"/>
</dbReference>
<organism evidence="2 3">
    <name type="scientific">Pontibacter flavimaris</name>
    <dbReference type="NCBI Taxonomy" id="1797110"/>
    <lineage>
        <taxon>Bacteria</taxon>
        <taxon>Pseudomonadati</taxon>
        <taxon>Bacteroidota</taxon>
        <taxon>Cytophagia</taxon>
        <taxon>Cytophagales</taxon>
        <taxon>Hymenobacteraceae</taxon>
        <taxon>Pontibacter</taxon>
    </lineage>
</organism>
<gene>
    <name evidence="2" type="ORF">A3841_00965</name>
</gene>
<evidence type="ECO:0008006" key="4">
    <source>
        <dbReference type="Google" id="ProtNLM"/>
    </source>
</evidence>
<keyword evidence="1" id="KW-0663">Pyridoxal phosphate</keyword>
<evidence type="ECO:0000256" key="1">
    <source>
        <dbReference type="RuleBase" id="RU004508"/>
    </source>
</evidence>
<dbReference type="STRING" id="1797110.A3841_00965"/>
<dbReference type="Gene3D" id="3.40.640.10">
    <property type="entry name" value="Type I PLP-dependent aspartate aminotransferase-like (Major domain)"/>
    <property type="match status" value="1"/>
</dbReference>
<dbReference type="GO" id="GO:0030170">
    <property type="term" value="F:pyridoxal phosphate binding"/>
    <property type="evidence" value="ECO:0007669"/>
    <property type="project" value="TreeGrafter"/>
</dbReference>
<comment type="similarity">
    <text evidence="1">Belongs to the DegT/DnrJ/EryC1 family.</text>
</comment>
<evidence type="ECO:0000313" key="3">
    <source>
        <dbReference type="Proteomes" id="UP000186551"/>
    </source>
</evidence>
<accession>A0A1Q5PBB0</accession>
<dbReference type="AlphaFoldDB" id="A0A1Q5PBB0"/>